<keyword evidence="3" id="KW-1185">Reference proteome</keyword>
<dbReference type="EMBL" id="CP069127">
    <property type="protein sequence ID" value="QRG69479.1"/>
    <property type="molecule type" value="Genomic_DNA"/>
</dbReference>
<dbReference type="InterPro" id="IPR050312">
    <property type="entry name" value="IolE/XylAMocC-like"/>
</dbReference>
<protein>
    <submittedName>
        <fullName evidence="2">Sugar phosphate isomerase/epimerase</fullName>
    </submittedName>
</protein>
<sequence>MKLSCQEHLVPGSSLKEKVDWLEQKQFAGIELWGFGLKDRLKEISRVIHSTTINISAVCAGYEGDLFSENYDERKGTINSIKELILHCAEINSPGLIVVPSFGTSKTLGVLHPRTIIRDSDVEEFGEILGEIGDYAECNNLKIYVEPINRYESFLFNKISQIAKACMHASSSALSILVDTFHTNIEEQNVVEELKKYSDLIGYVHLSDSNRLIPGFGHIDFKTIVDSLNSNGYRGYLSFECFLNNSDELTMARSYLLELEQKLV</sequence>
<reference evidence="2 3" key="1">
    <citation type="submission" date="2021-01" db="EMBL/GenBank/DDBJ databases">
        <title>Identification of strong promoters based on the transcriptome of Brevibacillus choshinensis.</title>
        <authorList>
            <person name="Yao D."/>
            <person name="Zhang K."/>
            <person name="Wu J."/>
        </authorList>
    </citation>
    <scope>NUCLEOTIDE SEQUENCE [LARGE SCALE GENOMIC DNA]</scope>
    <source>
        <strain evidence="2 3">HPD31-SP3</strain>
    </source>
</reference>
<dbReference type="Proteomes" id="UP000596248">
    <property type="component" value="Chromosome"/>
</dbReference>
<name>A0ABX7FUT6_BRECH</name>
<dbReference type="Gene3D" id="3.20.20.150">
    <property type="entry name" value="Divalent-metal-dependent TIM barrel enzymes"/>
    <property type="match status" value="1"/>
</dbReference>
<dbReference type="InterPro" id="IPR013022">
    <property type="entry name" value="Xyl_isomerase-like_TIM-brl"/>
</dbReference>
<dbReference type="InterPro" id="IPR036237">
    <property type="entry name" value="Xyl_isomerase-like_sf"/>
</dbReference>
<feature type="domain" description="Xylose isomerase-like TIM barrel" evidence="1">
    <location>
        <begin position="26"/>
        <end position="245"/>
    </location>
</feature>
<organism evidence="2 3">
    <name type="scientific">Brevibacillus choshinensis</name>
    <dbReference type="NCBI Taxonomy" id="54911"/>
    <lineage>
        <taxon>Bacteria</taxon>
        <taxon>Bacillati</taxon>
        <taxon>Bacillota</taxon>
        <taxon>Bacilli</taxon>
        <taxon>Bacillales</taxon>
        <taxon>Paenibacillaceae</taxon>
        <taxon>Brevibacillus</taxon>
    </lineage>
</organism>
<evidence type="ECO:0000259" key="1">
    <source>
        <dbReference type="Pfam" id="PF01261"/>
    </source>
</evidence>
<dbReference type="SUPFAM" id="SSF51658">
    <property type="entry name" value="Xylose isomerase-like"/>
    <property type="match status" value="1"/>
</dbReference>
<dbReference type="RefSeq" id="WP_203356470.1">
    <property type="nucleotide sequence ID" value="NZ_CP069127.1"/>
</dbReference>
<dbReference type="Pfam" id="PF01261">
    <property type="entry name" value="AP_endonuc_2"/>
    <property type="match status" value="1"/>
</dbReference>
<dbReference type="GO" id="GO:0016853">
    <property type="term" value="F:isomerase activity"/>
    <property type="evidence" value="ECO:0007669"/>
    <property type="project" value="UniProtKB-KW"/>
</dbReference>
<evidence type="ECO:0000313" key="3">
    <source>
        <dbReference type="Proteomes" id="UP000596248"/>
    </source>
</evidence>
<keyword evidence="2" id="KW-0413">Isomerase</keyword>
<gene>
    <name evidence="2" type="ORF">JNE38_10320</name>
</gene>
<dbReference type="PANTHER" id="PTHR12110">
    <property type="entry name" value="HYDROXYPYRUVATE ISOMERASE"/>
    <property type="match status" value="1"/>
</dbReference>
<evidence type="ECO:0000313" key="2">
    <source>
        <dbReference type="EMBL" id="QRG69479.1"/>
    </source>
</evidence>
<accession>A0ABX7FUT6</accession>
<proteinExistence type="predicted"/>
<dbReference type="PANTHER" id="PTHR12110:SF21">
    <property type="entry name" value="XYLOSE ISOMERASE-LIKE TIM BARREL DOMAIN-CONTAINING PROTEIN"/>
    <property type="match status" value="1"/>
</dbReference>